<keyword evidence="5" id="KW-0479">Metal-binding</keyword>
<accession>A0A6N7ISS0</accession>
<evidence type="ECO:0000256" key="10">
    <source>
        <dbReference type="ARBA" id="ARBA00049893"/>
    </source>
</evidence>
<dbReference type="NCBIfam" id="TIGR00726">
    <property type="entry name" value="peptidoglycan editing factor PgeF"/>
    <property type="match status" value="1"/>
</dbReference>
<dbReference type="PANTHER" id="PTHR30616:SF2">
    <property type="entry name" value="PURINE NUCLEOSIDE PHOSPHORYLASE LACC1"/>
    <property type="match status" value="1"/>
</dbReference>
<dbReference type="Gene3D" id="3.60.140.10">
    <property type="entry name" value="CNF1/YfiH-like putative cysteine hydrolases"/>
    <property type="match status" value="1"/>
</dbReference>
<dbReference type="PANTHER" id="PTHR30616">
    <property type="entry name" value="UNCHARACTERIZED PROTEIN YFIH"/>
    <property type="match status" value="1"/>
</dbReference>
<evidence type="ECO:0000256" key="3">
    <source>
        <dbReference type="ARBA" id="ARBA00007353"/>
    </source>
</evidence>
<evidence type="ECO:0000256" key="4">
    <source>
        <dbReference type="ARBA" id="ARBA00022679"/>
    </source>
</evidence>
<comment type="catalytic activity">
    <reaction evidence="9">
        <text>adenosine + phosphate = alpha-D-ribose 1-phosphate + adenine</text>
        <dbReference type="Rhea" id="RHEA:27642"/>
        <dbReference type="ChEBI" id="CHEBI:16335"/>
        <dbReference type="ChEBI" id="CHEBI:16708"/>
        <dbReference type="ChEBI" id="CHEBI:43474"/>
        <dbReference type="ChEBI" id="CHEBI:57720"/>
        <dbReference type="EC" id="2.4.2.1"/>
    </reaction>
    <physiologicalReaction direction="left-to-right" evidence="9">
        <dbReference type="Rhea" id="RHEA:27643"/>
    </physiologicalReaction>
</comment>
<comment type="similarity">
    <text evidence="3 11">Belongs to the purine nucleoside phosphorylase YfiH/LACC1 family.</text>
</comment>
<reference evidence="12 13" key="1">
    <citation type="submission" date="2019-10" db="EMBL/GenBank/DDBJ databases">
        <title>Comparative genomics of sulfur disproportionating microorganisms.</title>
        <authorList>
            <person name="Ward L.M."/>
            <person name="Bertran E."/>
            <person name="Johnston D."/>
        </authorList>
    </citation>
    <scope>NUCLEOTIDE SEQUENCE [LARGE SCALE GENOMIC DNA]</scope>
    <source>
        <strain evidence="12 13">DSM 14055</strain>
    </source>
</reference>
<keyword evidence="4" id="KW-0808">Transferase</keyword>
<dbReference type="EMBL" id="WHYR01000040">
    <property type="protein sequence ID" value="MQL53166.1"/>
    <property type="molecule type" value="Genomic_DNA"/>
</dbReference>
<evidence type="ECO:0000256" key="6">
    <source>
        <dbReference type="ARBA" id="ARBA00022801"/>
    </source>
</evidence>
<keyword evidence="13" id="KW-1185">Reference proteome</keyword>
<dbReference type="InterPro" id="IPR003730">
    <property type="entry name" value="Cu_polyphenol_OxRdtase"/>
</dbReference>
<evidence type="ECO:0000256" key="2">
    <source>
        <dbReference type="ARBA" id="ARBA00003215"/>
    </source>
</evidence>
<sequence>MTSGDVRILFWASFASTGLVSHGFTTRHGGVSDGVYASLNMAFHVGDHPARVLVNRSRACAALGMDPAHLVAGQQVHGDRVAVVDRSHRGRGAVAGEDSLPATDALVTGERLLPLSSYYADCVPIFLLDPVCRVVALAHAGWKGTCLSIGWKTVQTMSRVYGCRPRDCLAIIGPSIGPCCYEVDAPLVDSFQKNLPFWQQVFIPRGGGKWRLDLWEANRLILLNAGLLPGNITLAGICTSCRQDLFFSYRGSKGCTGRMASLIMLT</sequence>
<name>A0A6N7ISS0_9FIRM</name>
<evidence type="ECO:0000256" key="8">
    <source>
        <dbReference type="ARBA" id="ARBA00047989"/>
    </source>
</evidence>
<dbReference type="SUPFAM" id="SSF64438">
    <property type="entry name" value="CNF1/YfiH-like putative cysteine hydrolases"/>
    <property type="match status" value="1"/>
</dbReference>
<comment type="caution">
    <text evidence="12">The sequence shown here is derived from an EMBL/GenBank/DDBJ whole genome shotgun (WGS) entry which is preliminary data.</text>
</comment>
<evidence type="ECO:0000256" key="11">
    <source>
        <dbReference type="RuleBase" id="RU361274"/>
    </source>
</evidence>
<evidence type="ECO:0000313" key="13">
    <source>
        <dbReference type="Proteomes" id="UP000441717"/>
    </source>
</evidence>
<evidence type="ECO:0000256" key="5">
    <source>
        <dbReference type="ARBA" id="ARBA00022723"/>
    </source>
</evidence>
<protein>
    <recommendedName>
        <fullName evidence="11">Purine nucleoside phosphorylase</fullName>
    </recommendedName>
</protein>
<dbReference type="AlphaFoldDB" id="A0A6N7ISS0"/>
<evidence type="ECO:0000256" key="1">
    <source>
        <dbReference type="ARBA" id="ARBA00000553"/>
    </source>
</evidence>
<comment type="catalytic activity">
    <reaction evidence="1">
        <text>inosine + phosphate = alpha-D-ribose 1-phosphate + hypoxanthine</text>
        <dbReference type="Rhea" id="RHEA:27646"/>
        <dbReference type="ChEBI" id="CHEBI:17368"/>
        <dbReference type="ChEBI" id="CHEBI:17596"/>
        <dbReference type="ChEBI" id="CHEBI:43474"/>
        <dbReference type="ChEBI" id="CHEBI:57720"/>
        <dbReference type="EC" id="2.4.2.1"/>
    </reaction>
    <physiologicalReaction direction="left-to-right" evidence="1">
        <dbReference type="Rhea" id="RHEA:27647"/>
    </physiologicalReaction>
</comment>
<dbReference type="InterPro" id="IPR038371">
    <property type="entry name" value="Cu_polyphenol_OxRdtase_sf"/>
</dbReference>
<dbReference type="GO" id="GO:0017061">
    <property type="term" value="F:S-methyl-5-thioadenosine phosphorylase activity"/>
    <property type="evidence" value="ECO:0007669"/>
    <property type="project" value="UniProtKB-EC"/>
</dbReference>
<dbReference type="GO" id="GO:0005507">
    <property type="term" value="F:copper ion binding"/>
    <property type="evidence" value="ECO:0007669"/>
    <property type="project" value="TreeGrafter"/>
</dbReference>
<evidence type="ECO:0000313" key="12">
    <source>
        <dbReference type="EMBL" id="MQL53166.1"/>
    </source>
</evidence>
<gene>
    <name evidence="12" type="primary">pgeF</name>
    <name evidence="12" type="ORF">GFC01_13045</name>
</gene>
<organism evidence="12 13">
    <name type="scientific">Desulfofundulus thermobenzoicus</name>
    <dbReference type="NCBI Taxonomy" id="29376"/>
    <lineage>
        <taxon>Bacteria</taxon>
        <taxon>Bacillati</taxon>
        <taxon>Bacillota</taxon>
        <taxon>Clostridia</taxon>
        <taxon>Eubacteriales</taxon>
        <taxon>Peptococcaceae</taxon>
        <taxon>Desulfofundulus</taxon>
    </lineage>
</organism>
<dbReference type="Pfam" id="PF02578">
    <property type="entry name" value="Cu-oxidase_4"/>
    <property type="match status" value="1"/>
</dbReference>
<dbReference type="InterPro" id="IPR011324">
    <property type="entry name" value="Cytotoxic_necrot_fac-like_cat"/>
</dbReference>
<dbReference type="CDD" id="cd16833">
    <property type="entry name" value="YfiH"/>
    <property type="match status" value="1"/>
</dbReference>
<evidence type="ECO:0000256" key="7">
    <source>
        <dbReference type="ARBA" id="ARBA00022833"/>
    </source>
</evidence>
<proteinExistence type="inferred from homology"/>
<comment type="function">
    <text evidence="2">Purine nucleoside enzyme that catalyzes the phosphorolysis of adenosine and inosine nucleosides, yielding D-ribose 1-phosphate and the respective free bases, adenine and hypoxanthine. Also catalyzes the phosphorolysis of S-methyl-5'-thioadenosine into adenine and S-methyl-5-thio-alpha-D-ribose 1-phosphate. Also has adenosine deaminase activity.</text>
</comment>
<keyword evidence="7" id="KW-0862">Zinc</keyword>
<keyword evidence="6" id="KW-0378">Hydrolase</keyword>
<comment type="catalytic activity">
    <reaction evidence="10">
        <text>S-methyl-5'-thioadenosine + phosphate = 5-(methylsulfanyl)-alpha-D-ribose 1-phosphate + adenine</text>
        <dbReference type="Rhea" id="RHEA:11852"/>
        <dbReference type="ChEBI" id="CHEBI:16708"/>
        <dbReference type="ChEBI" id="CHEBI:17509"/>
        <dbReference type="ChEBI" id="CHEBI:43474"/>
        <dbReference type="ChEBI" id="CHEBI:58533"/>
        <dbReference type="EC" id="2.4.2.28"/>
    </reaction>
    <physiologicalReaction direction="left-to-right" evidence="10">
        <dbReference type="Rhea" id="RHEA:11853"/>
    </physiologicalReaction>
</comment>
<dbReference type="GO" id="GO:0016787">
    <property type="term" value="F:hydrolase activity"/>
    <property type="evidence" value="ECO:0007669"/>
    <property type="project" value="UniProtKB-KW"/>
</dbReference>
<evidence type="ECO:0000256" key="9">
    <source>
        <dbReference type="ARBA" id="ARBA00048968"/>
    </source>
</evidence>
<dbReference type="Proteomes" id="UP000441717">
    <property type="component" value="Unassembled WGS sequence"/>
</dbReference>
<comment type="catalytic activity">
    <reaction evidence="8">
        <text>adenosine + H2O + H(+) = inosine + NH4(+)</text>
        <dbReference type="Rhea" id="RHEA:24408"/>
        <dbReference type="ChEBI" id="CHEBI:15377"/>
        <dbReference type="ChEBI" id="CHEBI:15378"/>
        <dbReference type="ChEBI" id="CHEBI:16335"/>
        <dbReference type="ChEBI" id="CHEBI:17596"/>
        <dbReference type="ChEBI" id="CHEBI:28938"/>
        <dbReference type="EC" id="3.5.4.4"/>
    </reaction>
    <physiologicalReaction direction="left-to-right" evidence="8">
        <dbReference type="Rhea" id="RHEA:24409"/>
    </physiologicalReaction>
</comment>